<dbReference type="EMBL" id="JBBEGM010000013">
    <property type="protein sequence ID" value="MEJ2864791.1"/>
    <property type="molecule type" value="Genomic_DNA"/>
</dbReference>
<dbReference type="PANTHER" id="PTHR48106">
    <property type="entry name" value="QUINONE OXIDOREDUCTASE PIG3-RELATED"/>
    <property type="match status" value="1"/>
</dbReference>
<feature type="domain" description="Enoyl reductase (ER)" evidence="3">
    <location>
        <begin position="10"/>
        <end position="328"/>
    </location>
</feature>
<dbReference type="SMART" id="SM00829">
    <property type="entry name" value="PKS_ER"/>
    <property type="match status" value="1"/>
</dbReference>
<dbReference type="InterPro" id="IPR013154">
    <property type="entry name" value="ADH-like_N"/>
</dbReference>
<dbReference type="Pfam" id="PF08240">
    <property type="entry name" value="ADH_N"/>
    <property type="match status" value="1"/>
</dbReference>
<evidence type="ECO:0000256" key="1">
    <source>
        <dbReference type="ARBA" id="ARBA00022857"/>
    </source>
</evidence>
<dbReference type="InterPro" id="IPR011032">
    <property type="entry name" value="GroES-like_sf"/>
</dbReference>
<dbReference type="Gene3D" id="3.40.50.720">
    <property type="entry name" value="NAD(P)-binding Rossmann-like Domain"/>
    <property type="match status" value="1"/>
</dbReference>
<protein>
    <submittedName>
        <fullName evidence="4">Zinc-binding dehydrogenase</fullName>
    </submittedName>
</protein>
<accession>A0ABU8MC84</accession>
<proteinExistence type="predicted"/>
<name>A0ABU8MC84_9PSEU</name>
<evidence type="ECO:0000256" key="2">
    <source>
        <dbReference type="ARBA" id="ARBA00023002"/>
    </source>
</evidence>
<dbReference type="RefSeq" id="WP_337706157.1">
    <property type="nucleotide sequence ID" value="NZ_JBBEGM010000013.1"/>
</dbReference>
<evidence type="ECO:0000313" key="5">
    <source>
        <dbReference type="Proteomes" id="UP001369736"/>
    </source>
</evidence>
<dbReference type="PANTHER" id="PTHR48106:SF18">
    <property type="entry name" value="QUINONE OXIDOREDUCTASE PIG3"/>
    <property type="match status" value="1"/>
</dbReference>
<evidence type="ECO:0000259" key="3">
    <source>
        <dbReference type="SMART" id="SM00829"/>
    </source>
</evidence>
<dbReference type="SUPFAM" id="SSF51735">
    <property type="entry name" value="NAD(P)-binding Rossmann-fold domains"/>
    <property type="match status" value="1"/>
</dbReference>
<gene>
    <name evidence="4" type="ORF">WCD58_26780</name>
</gene>
<dbReference type="Gene3D" id="3.90.180.10">
    <property type="entry name" value="Medium-chain alcohol dehydrogenases, catalytic domain"/>
    <property type="match status" value="1"/>
</dbReference>
<keyword evidence="5" id="KW-1185">Reference proteome</keyword>
<dbReference type="InterPro" id="IPR013149">
    <property type="entry name" value="ADH-like_C"/>
</dbReference>
<dbReference type="Proteomes" id="UP001369736">
    <property type="component" value="Unassembled WGS sequence"/>
</dbReference>
<reference evidence="4 5" key="1">
    <citation type="submission" date="2024-03" db="EMBL/GenBank/DDBJ databases">
        <title>Actinomycetospora sp. OC33-EN07, a novel actinomycete isolated from wild orchid (Aerides multiflora).</title>
        <authorList>
            <person name="Suriyachadkun C."/>
        </authorList>
    </citation>
    <scope>NUCLEOTIDE SEQUENCE [LARGE SCALE GENOMIC DNA]</scope>
    <source>
        <strain evidence="4 5">OC33-EN07</strain>
    </source>
</reference>
<dbReference type="InterPro" id="IPR020843">
    <property type="entry name" value="ER"/>
</dbReference>
<dbReference type="InterPro" id="IPR036291">
    <property type="entry name" value="NAD(P)-bd_dom_sf"/>
</dbReference>
<keyword evidence="1" id="KW-0521">NADP</keyword>
<dbReference type="SUPFAM" id="SSF50129">
    <property type="entry name" value="GroES-like"/>
    <property type="match status" value="1"/>
</dbReference>
<organism evidence="4 5">
    <name type="scientific">Actinomycetospora flava</name>
    <dbReference type="NCBI Taxonomy" id="3129232"/>
    <lineage>
        <taxon>Bacteria</taxon>
        <taxon>Bacillati</taxon>
        <taxon>Actinomycetota</taxon>
        <taxon>Actinomycetes</taxon>
        <taxon>Pseudonocardiales</taxon>
        <taxon>Pseudonocardiaceae</taxon>
        <taxon>Actinomycetospora</taxon>
    </lineage>
</organism>
<evidence type="ECO:0000313" key="4">
    <source>
        <dbReference type="EMBL" id="MEJ2864791.1"/>
    </source>
</evidence>
<sequence length="336" mass="34331">MRAVQVEVFGAPEALVCRELPDPEPGPGQVVVAVEAAAVNRLDVLFRAGRYHRGASLPATPGVEGAGRVVALGAGVEAFGVGDRVLGWGATGAPGFYAERAVLPVDSLVPVPTSVELADAAGLPTAWLSAYYCLVHLGAVQAGQTVLVHAAASGVGSAAVQIAAGLGARVLGSAGSPAKADWLTEHGVDVVHTGSSEADLDAVVAAVSERTEGRGADVVLDLVGGTTFAASLKSVARAGRVVAMANVETAPSTIDTRDFYPRNVSIHGFQINDLRDHGWDSRPDLEVLLDGVAAGRFVVPRDSTFALTDAAAAHRRLESREAIGKIALTTTDGDPG</sequence>
<comment type="caution">
    <text evidence="4">The sequence shown here is derived from an EMBL/GenBank/DDBJ whole genome shotgun (WGS) entry which is preliminary data.</text>
</comment>
<dbReference type="Pfam" id="PF00107">
    <property type="entry name" value="ADH_zinc_N"/>
    <property type="match status" value="1"/>
</dbReference>
<keyword evidence="2" id="KW-0560">Oxidoreductase</keyword>